<dbReference type="STRING" id="86630.A0A367IR42"/>
<dbReference type="Proteomes" id="UP000252139">
    <property type="component" value="Unassembled WGS sequence"/>
</dbReference>
<dbReference type="EMBL" id="PJQL01004078">
    <property type="protein sequence ID" value="RCH80135.1"/>
    <property type="molecule type" value="Genomic_DNA"/>
</dbReference>
<dbReference type="InterPro" id="IPR000014">
    <property type="entry name" value="PAS"/>
</dbReference>
<dbReference type="OrthoDB" id="1555531at2759"/>
<proteinExistence type="predicted"/>
<evidence type="ECO:0000313" key="2">
    <source>
        <dbReference type="EMBL" id="RCH80135.1"/>
    </source>
</evidence>
<dbReference type="CDD" id="cd00130">
    <property type="entry name" value="PAS"/>
    <property type="match status" value="1"/>
</dbReference>
<feature type="compositionally biased region" description="Low complexity" evidence="1">
    <location>
        <begin position="341"/>
        <end position="355"/>
    </location>
</feature>
<comment type="caution">
    <text evidence="2">The sequence shown here is derived from an EMBL/GenBank/DDBJ whole genome shotgun (WGS) entry which is preliminary data.</text>
</comment>
<organism evidence="2 3">
    <name type="scientific">Rhizopus azygosporus</name>
    <name type="common">Rhizopus microsporus var. azygosporus</name>
    <dbReference type="NCBI Taxonomy" id="86630"/>
    <lineage>
        <taxon>Eukaryota</taxon>
        <taxon>Fungi</taxon>
        <taxon>Fungi incertae sedis</taxon>
        <taxon>Mucoromycota</taxon>
        <taxon>Mucoromycotina</taxon>
        <taxon>Mucoromycetes</taxon>
        <taxon>Mucorales</taxon>
        <taxon>Mucorineae</taxon>
        <taxon>Rhizopodaceae</taxon>
        <taxon>Rhizopus</taxon>
    </lineage>
</organism>
<accession>A0A367IR42</accession>
<feature type="compositionally biased region" description="Low complexity" evidence="1">
    <location>
        <begin position="263"/>
        <end position="310"/>
    </location>
</feature>
<name>A0A367IR42_RHIAZ</name>
<gene>
    <name evidence="2" type="ORF">CU097_002439</name>
</gene>
<evidence type="ECO:0000256" key="1">
    <source>
        <dbReference type="SAM" id="MobiDB-lite"/>
    </source>
</evidence>
<dbReference type="AlphaFoldDB" id="A0A367IR42"/>
<feature type="non-terminal residue" evidence="2">
    <location>
        <position position="1"/>
    </location>
</feature>
<evidence type="ECO:0008006" key="4">
    <source>
        <dbReference type="Google" id="ProtNLM"/>
    </source>
</evidence>
<evidence type="ECO:0000313" key="3">
    <source>
        <dbReference type="Proteomes" id="UP000252139"/>
    </source>
</evidence>
<feature type="region of interest" description="Disordered" evidence="1">
    <location>
        <begin position="263"/>
        <end position="355"/>
    </location>
</feature>
<protein>
    <recommendedName>
        <fullName evidence="4">Zn(2)-C6 fungal-type domain-containing protein</fullName>
    </recommendedName>
</protein>
<sequence>SNCKKAHLACDESRPCKRCIATDKADTCQNTEHKKRGRPKLIRDESKSKSRRLNAMIPELVNSVFSTDNSMKDEDTLQMMTMFITLDLCCARASDESFEFLDLYPQELAHRSIYDFILPGEESHVSKIHRYLLNNIAQQHQQKIPNNILRSSSDLFYSTPARKLLDIANGSQTFKQTIKFRRKEKQGQEMQASFYLGGGLGADLLESSTFSQLYIVCILSPTVPIKRSGAINLSSLLLLNHDIRQVEYQQQRDEEERLLDILSSSPSNSYSSPTNSYNSLTSPSIEQQQLQQQQQQQQQSTSTPTTSIQLNDKKKQSELSMFQIKSSTKDNHSLANNNNKQPPQQQPQQQQQQQPFAHPNELYYFQTTSSRLSSEAMARTAYPYLSGTNLVNTNIHFSPLAKFNSMSTTFLS</sequence>
<keyword evidence="3" id="KW-1185">Reference proteome</keyword>
<reference evidence="2 3" key="1">
    <citation type="journal article" date="2018" name="G3 (Bethesda)">
        <title>Phylogenetic and Phylogenomic Definition of Rhizopus Species.</title>
        <authorList>
            <person name="Gryganskyi A.P."/>
            <person name="Golan J."/>
            <person name="Dolatabadi S."/>
            <person name="Mondo S."/>
            <person name="Robb S."/>
            <person name="Idnurm A."/>
            <person name="Muszewska A."/>
            <person name="Steczkiewicz K."/>
            <person name="Masonjones S."/>
            <person name="Liao H.L."/>
            <person name="Gajdeczka M.T."/>
            <person name="Anike F."/>
            <person name="Vuek A."/>
            <person name="Anishchenko I.M."/>
            <person name="Voigt K."/>
            <person name="de Hoog G.S."/>
            <person name="Smith M.E."/>
            <person name="Heitman J."/>
            <person name="Vilgalys R."/>
            <person name="Stajich J.E."/>
        </authorList>
    </citation>
    <scope>NUCLEOTIDE SEQUENCE [LARGE SCALE GENOMIC DNA]</scope>
    <source>
        <strain evidence="2 3">CBS 357.93</strain>
    </source>
</reference>